<feature type="domain" description="SIS" evidence="2">
    <location>
        <begin position="200"/>
        <end position="337"/>
    </location>
</feature>
<dbReference type="InterPro" id="IPR001347">
    <property type="entry name" value="SIS_dom"/>
</dbReference>
<dbReference type="RefSeq" id="WP_343058411.1">
    <property type="nucleotide sequence ID" value="NZ_JACHHG010000010.1"/>
</dbReference>
<dbReference type="PROSITE" id="PS51464">
    <property type="entry name" value="SIS"/>
    <property type="match status" value="2"/>
</dbReference>
<dbReference type="AlphaFoldDB" id="A0A841I0I9"/>
<keyword evidence="3" id="KW-0032">Aminotransferase</keyword>
<dbReference type="InterPro" id="IPR035490">
    <property type="entry name" value="GlmS/FrlB_SIS"/>
</dbReference>
<keyword evidence="1" id="KW-0677">Repeat</keyword>
<evidence type="ECO:0000259" key="2">
    <source>
        <dbReference type="PROSITE" id="PS51464"/>
    </source>
</evidence>
<dbReference type="PANTHER" id="PTHR10937">
    <property type="entry name" value="GLUCOSAMINE--FRUCTOSE-6-PHOSPHATE AMINOTRANSFERASE, ISOMERIZING"/>
    <property type="match status" value="1"/>
</dbReference>
<dbReference type="GO" id="GO:0097367">
    <property type="term" value="F:carbohydrate derivative binding"/>
    <property type="evidence" value="ECO:0007669"/>
    <property type="project" value="InterPro"/>
</dbReference>
<accession>A0A841I0I9</accession>
<sequence length="347" mass="37136">MTQLQDPIMLQETREAPAVVARLLEHNAAQVQALAERLRAQPPRFVMTVARGSSDHAATFLKYVFETELGWAVGSMAPSITSVYGSRLNLEGALVIAISQSGASPDVVESVQAARDGGALTVAITNQESSRLAQTAEYVLPMRAGEEKAVAATKSYIASLVAPLQLVAALKPESELRAALEALPHGLEQTMALEAVARSRAERYRYAEAMVVLARGLHYGVAMESALKLKETSGIQAEAYSAAEFAHGPMRIVEPGYPLLVYQSRDQAAELSLETYRSLEEKGAELILIGADAELKAPVRLITPAGHPLTDPVMAAAALYLFAGHLALSRGMNPDAPPSLRKVTLTR</sequence>
<dbReference type="GO" id="GO:0004360">
    <property type="term" value="F:glutamine-fructose-6-phosphate transaminase (isomerizing) activity"/>
    <property type="evidence" value="ECO:0007669"/>
    <property type="project" value="UniProtKB-EC"/>
</dbReference>
<dbReference type="SUPFAM" id="SSF53697">
    <property type="entry name" value="SIS domain"/>
    <property type="match status" value="1"/>
</dbReference>
<name>A0A841I0I9_9DEIO</name>
<dbReference type="Pfam" id="PF01380">
    <property type="entry name" value="SIS"/>
    <property type="match status" value="2"/>
</dbReference>
<dbReference type="InterPro" id="IPR046348">
    <property type="entry name" value="SIS_dom_sf"/>
</dbReference>
<dbReference type="CDD" id="cd05009">
    <property type="entry name" value="SIS_GlmS_GlmD_2"/>
    <property type="match status" value="1"/>
</dbReference>
<dbReference type="EC" id="2.6.1.16" evidence="3"/>
<organism evidence="3 4">
    <name type="scientific">Deinobacterium chartae</name>
    <dbReference type="NCBI Taxonomy" id="521158"/>
    <lineage>
        <taxon>Bacteria</taxon>
        <taxon>Thermotogati</taxon>
        <taxon>Deinococcota</taxon>
        <taxon>Deinococci</taxon>
        <taxon>Deinococcales</taxon>
        <taxon>Deinococcaceae</taxon>
        <taxon>Deinobacterium</taxon>
    </lineage>
</organism>
<comment type="caution">
    <text evidence="3">The sequence shown here is derived from an EMBL/GenBank/DDBJ whole genome shotgun (WGS) entry which is preliminary data.</text>
</comment>
<dbReference type="Gene3D" id="3.40.50.10490">
    <property type="entry name" value="Glucose-6-phosphate isomerase like protein, domain 1"/>
    <property type="match status" value="2"/>
</dbReference>
<dbReference type="EMBL" id="JACHHG010000010">
    <property type="protein sequence ID" value="MBB6099301.1"/>
    <property type="molecule type" value="Genomic_DNA"/>
</dbReference>
<keyword evidence="3" id="KW-0808">Transferase</keyword>
<feature type="domain" description="SIS" evidence="2">
    <location>
        <begin position="34"/>
        <end position="182"/>
    </location>
</feature>
<dbReference type="InterPro" id="IPR035466">
    <property type="entry name" value="GlmS/AgaS_SIS"/>
</dbReference>
<dbReference type="CDD" id="cd05008">
    <property type="entry name" value="SIS_GlmS_GlmD_1"/>
    <property type="match status" value="1"/>
</dbReference>
<gene>
    <name evidence="3" type="ORF">HNR42_002739</name>
</gene>
<proteinExistence type="predicted"/>
<evidence type="ECO:0000313" key="4">
    <source>
        <dbReference type="Proteomes" id="UP000569951"/>
    </source>
</evidence>
<protein>
    <submittedName>
        <fullName evidence="3">Glucosamine--fructose-6-phosphate aminotransferase (Isomerizing)</fullName>
        <ecNumber evidence="3">2.6.1.16</ecNumber>
    </submittedName>
</protein>
<evidence type="ECO:0000256" key="1">
    <source>
        <dbReference type="ARBA" id="ARBA00022737"/>
    </source>
</evidence>
<dbReference type="GO" id="GO:1901135">
    <property type="term" value="P:carbohydrate derivative metabolic process"/>
    <property type="evidence" value="ECO:0007669"/>
    <property type="project" value="InterPro"/>
</dbReference>
<evidence type="ECO:0000313" key="3">
    <source>
        <dbReference type="EMBL" id="MBB6099301.1"/>
    </source>
</evidence>
<reference evidence="3 4" key="1">
    <citation type="submission" date="2020-08" db="EMBL/GenBank/DDBJ databases">
        <title>Genomic Encyclopedia of Type Strains, Phase IV (KMG-IV): sequencing the most valuable type-strain genomes for metagenomic binning, comparative biology and taxonomic classification.</title>
        <authorList>
            <person name="Goeker M."/>
        </authorList>
    </citation>
    <scope>NUCLEOTIDE SEQUENCE [LARGE SCALE GENOMIC DNA]</scope>
    <source>
        <strain evidence="3 4">DSM 21458</strain>
    </source>
</reference>
<dbReference type="Proteomes" id="UP000569951">
    <property type="component" value="Unassembled WGS sequence"/>
</dbReference>
<keyword evidence="4" id="KW-1185">Reference proteome</keyword>
<dbReference type="PANTHER" id="PTHR10937:SF8">
    <property type="entry name" value="AMINOTRANSFERASE-RELATED"/>
    <property type="match status" value="1"/>
</dbReference>